<dbReference type="AlphaFoldDB" id="A0A932CQ96"/>
<name>A0A932CQ96_UNCTE</name>
<proteinExistence type="predicted"/>
<dbReference type="Pfam" id="PF13183">
    <property type="entry name" value="Fer4_8"/>
    <property type="match status" value="1"/>
</dbReference>
<keyword evidence="3" id="KW-0677">Repeat</keyword>
<keyword evidence="5" id="KW-0411">Iron-sulfur</keyword>
<comment type="caution">
    <text evidence="8">The sequence shown here is derived from an EMBL/GenBank/DDBJ whole genome shotgun (WGS) entry which is preliminary data.</text>
</comment>
<dbReference type="Pfam" id="PF02754">
    <property type="entry name" value="CCG"/>
    <property type="match status" value="2"/>
</dbReference>
<evidence type="ECO:0000256" key="2">
    <source>
        <dbReference type="ARBA" id="ARBA00022723"/>
    </source>
</evidence>
<dbReference type="PANTHER" id="PTHR32479:SF20">
    <property type="entry name" value="GLYCOLATE OXIDASE IRON-SULFUR SUBUNIT"/>
    <property type="match status" value="1"/>
</dbReference>
<evidence type="ECO:0000256" key="3">
    <source>
        <dbReference type="ARBA" id="ARBA00022737"/>
    </source>
</evidence>
<evidence type="ECO:0000259" key="7">
    <source>
        <dbReference type="Pfam" id="PF13183"/>
    </source>
</evidence>
<keyword evidence="4" id="KW-0408">Iron</keyword>
<dbReference type="InterPro" id="IPR017896">
    <property type="entry name" value="4Fe4S_Fe-S-bd"/>
</dbReference>
<dbReference type="GO" id="GO:0016491">
    <property type="term" value="F:oxidoreductase activity"/>
    <property type="evidence" value="ECO:0007669"/>
    <property type="project" value="UniProtKB-ARBA"/>
</dbReference>
<dbReference type="InterPro" id="IPR004017">
    <property type="entry name" value="Cys_rich_dom"/>
</dbReference>
<dbReference type="PIRSF" id="PIRSF000139">
    <property type="entry name" value="Glc_ox_4Fe-4S"/>
    <property type="match status" value="1"/>
</dbReference>
<keyword evidence="2" id="KW-0479">Metal-binding</keyword>
<reference evidence="8" key="1">
    <citation type="submission" date="2020-07" db="EMBL/GenBank/DDBJ databases">
        <title>Huge and variable diversity of episymbiotic CPR bacteria and DPANN archaea in groundwater ecosystems.</title>
        <authorList>
            <person name="He C.Y."/>
            <person name="Keren R."/>
            <person name="Whittaker M."/>
            <person name="Farag I.F."/>
            <person name="Doudna J."/>
            <person name="Cate J.H.D."/>
            <person name="Banfield J.F."/>
        </authorList>
    </citation>
    <scope>NUCLEOTIDE SEQUENCE</scope>
    <source>
        <strain evidence="8">NC_groundwater_672_Ag_B-0.1um_62_36</strain>
    </source>
</reference>
<evidence type="ECO:0000256" key="5">
    <source>
        <dbReference type="ARBA" id="ARBA00023014"/>
    </source>
</evidence>
<gene>
    <name evidence="8" type="ORF">HYY20_07355</name>
</gene>
<protein>
    <submittedName>
        <fullName evidence="8">(Fe-S)-binding protein</fullName>
    </submittedName>
</protein>
<evidence type="ECO:0000313" key="9">
    <source>
        <dbReference type="Proteomes" id="UP000769766"/>
    </source>
</evidence>
<dbReference type="EMBL" id="JACPRF010000221">
    <property type="protein sequence ID" value="MBI2876682.1"/>
    <property type="molecule type" value="Genomic_DNA"/>
</dbReference>
<dbReference type="InterPro" id="IPR012257">
    <property type="entry name" value="Glc_ox_4Fe-4S"/>
</dbReference>
<dbReference type="Proteomes" id="UP000769766">
    <property type="component" value="Unassembled WGS sequence"/>
</dbReference>
<keyword evidence="1" id="KW-0004">4Fe-4S</keyword>
<organism evidence="8 9">
    <name type="scientific">Tectimicrobiota bacterium</name>
    <dbReference type="NCBI Taxonomy" id="2528274"/>
    <lineage>
        <taxon>Bacteria</taxon>
        <taxon>Pseudomonadati</taxon>
        <taxon>Nitrospinota/Tectimicrobiota group</taxon>
        <taxon>Candidatus Tectimicrobiota</taxon>
    </lineage>
</organism>
<dbReference type="GO" id="GO:0046872">
    <property type="term" value="F:metal ion binding"/>
    <property type="evidence" value="ECO:0007669"/>
    <property type="project" value="UniProtKB-KW"/>
</dbReference>
<accession>A0A932CQ96</accession>
<sequence length="392" mass="42817">CGFCLSHCPVYRAVGVEGSSPRGHNVHLRALWEGAMEPSTELAAYLKECLLCGSCWANCFGGVRTHELVAAGRHGLTGRFGQPWGQGLFLRHVLSEPRRLSFFFRLLRLGERHWPADWVRPLGAPAGSSPPLPASPLRDRLVEILKSGAENPGPSLAYFLGCGMNHLLPEAGEATLRLLLARGFRVQVPPVHCCGLPPYSLGDLRTAQALARRNLRRLSRLKVEAIVVDCAGCFSFLQGYPELLASEPELAAEAASLAERVVELSAFFSSVGLPSARTSSPMLVTYHDPCHLRHHRGISAPPRSLIRSREGIRYVEMPQPGLCCGGAGSYRLTHPRRSEQILERKLEGLVHSRAELLVTSCPACLIQLSHGVRRTGLPVEVLHLSQLLARGV</sequence>
<dbReference type="SUPFAM" id="SSF46548">
    <property type="entry name" value="alpha-helical ferredoxin"/>
    <property type="match status" value="1"/>
</dbReference>
<feature type="domain" description="Cysteine-rich" evidence="6">
    <location>
        <begin position="157"/>
        <end position="237"/>
    </location>
</feature>
<feature type="domain" description="4Fe-4S ferredoxin-type" evidence="7">
    <location>
        <begin position="1"/>
        <end position="60"/>
    </location>
</feature>
<dbReference type="GO" id="GO:0051539">
    <property type="term" value="F:4 iron, 4 sulfur cluster binding"/>
    <property type="evidence" value="ECO:0007669"/>
    <property type="project" value="UniProtKB-KW"/>
</dbReference>
<evidence type="ECO:0000313" key="8">
    <source>
        <dbReference type="EMBL" id="MBI2876682.1"/>
    </source>
</evidence>
<evidence type="ECO:0000256" key="4">
    <source>
        <dbReference type="ARBA" id="ARBA00023004"/>
    </source>
</evidence>
<dbReference type="PANTHER" id="PTHR32479">
    <property type="entry name" value="GLYCOLATE OXIDASE IRON-SULFUR SUBUNIT"/>
    <property type="match status" value="1"/>
</dbReference>
<feature type="non-terminal residue" evidence="8">
    <location>
        <position position="1"/>
    </location>
</feature>
<evidence type="ECO:0000256" key="1">
    <source>
        <dbReference type="ARBA" id="ARBA00022485"/>
    </source>
</evidence>
<feature type="domain" description="Cysteine-rich" evidence="6">
    <location>
        <begin position="284"/>
        <end position="368"/>
    </location>
</feature>
<evidence type="ECO:0000259" key="6">
    <source>
        <dbReference type="Pfam" id="PF02754"/>
    </source>
</evidence>